<dbReference type="InterPro" id="IPR008397">
    <property type="entry name" value="Alginate_lyase_dom"/>
</dbReference>
<dbReference type="RefSeq" id="WP_166105913.1">
    <property type="nucleotide sequence ID" value="NZ_JAADJT010000008.1"/>
</dbReference>
<organism evidence="5 6">
    <name type="scientific">Duganella aceris</name>
    <dbReference type="NCBI Taxonomy" id="2703883"/>
    <lineage>
        <taxon>Bacteria</taxon>
        <taxon>Pseudomonadati</taxon>
        <taxon>Pseudomonadota</taxon>
        <taxon>Betaproteobacteria</taxon>
        <taxon>Burkholderiales</taxon>
        <taxon>Oxalobacteraceae</taxon>
        <taxon>Telluria group</taxon>
        <taxon>Duganella</taxon>
    </lineage>
</organism>
<evidence type="ECO:0000313" key="6">
    <source>
        <dbReference type="Proteomes" id="UP000666369"/>
    </source>
</evidence>
<evidence type="ECO:0000256" key="2">
    <source>
        <dbReference type="ARBA" id="ARBA00023239"/>
    </source>
</evidence>
<name>A0ABX0FNN7_9BURK</name>
<feature type="signal peptide" evidence="3">
    <location>
        <begin position="1"/>
        <end position="19"/>
    </location>
</feature>
<feature type="chain" id="PRO_5046442595" evidence="3">
    <location>
        <begin position="20"/>
        <end position="404"/>
    </location>
</feature>
<protein>
    <submittedName>
        <fullName evidence="5">Alginate lyase family protein</fullName>
    </submittedName>
</protein>
<keyword evidence="2 5" id="KW-0456">Lyase</keyword>
<dbReference type="SUPFAM" id="SSF48230">
    <property type="entry name" value="Chondroitin AC/alginate lyase"/>
    <property type="match status" value="1"/>
</dbReference>
<dbReference type="Pfam" id="PF05426">
    <property type="entry name" value="Alginate_lyase"/>
    <property type="match status" value="1"/>
</dbReference>
<comment type="caution">
    <text evidence="5">The sequence shown here is derived from an EMBL/GenBank/DDBJ whole genome shotgun (WGS) entry which is preliminary data.</text>
</comment>
<evidence type="ECO:0000256" key="3">
    <source>
        <dbReference type="SAM" id="SignalP"/>
    </source>
</evidence>
<reference evidence="6" key="2">
    <citation type="submission" date="2023-07" db="EMBL/GenBank/DDBJ databases">
        <title>Duganella aceri sp. nov., isolated from tree sap.</title>
        <authorList>
            <person name="Kim I.S."/>
        </authorList>
    </citation>
    <scope>NUCLEOTIDE SEQUENCE [LARGE SCALE GENOMIC DNA]</scope>
    <source>
        <strain evidence="6">SAP-35</strain>
    </source>
</reference>
<keyword evidence="1 3" id="KW-0732">Signal</keyword>
<evidence type="ECO:0000259" key="4">
    <source>
        <dbReference type="Pfam" id="PF05426"/>
    </source>
</evidence>
<evidence type="ECO:0000256" key="1">
    <source>
        <dbReference type="ARBA" id="ARBA00022729"/>
    </source>
</evidence>
<evidence type="ECO:0000313" key="5">
    <source>
        <dbReference type="EMBL" id="NGZ86229.1"/>
    </source>
</evidence>
<feature type="domain" description="Alginate lyase" evidence="4">
    <location>
        <begin position="69"/>
        <end position="345"/>
    </location>
</feature>
<dbReference type="InterPro" id="IPR008929">
    <property type="entry name" value="Chondroitin_lyas"/>
</dbReference>
<gene>
    <name evidence="5" type="ORF">GW587_18465</name>
</gene>
<sequence>MRSRLPACFLALICCAVDAATPARPASTAALAAVIAPAPAGAQFDVAALDRQRILAAAGQALGETPLTITASRSPRSAGGPHDFYSEGDYWWPDPAHPGGPYVQRDGLSNPDNFNDHRRALMRFSVQVPTLTAAWKITGDRRYADHAVAHLRAWFIDDATRLNPNLEYAQAIFGRSTGRGIGIIDTIHLVEVARSIEVLHASGALPAADEARIKQWFADYLQWLTHSRNGMEERDARNNHGTCWLMQVAAFAHLTGDQALLAYSRDRFKTVLLPNQVAADGSFPLELKRTKPYGYALFNLEAMAALSEILSTPSDNLWTYTTPDGKGMRQAMAYMTPYIRDKKTWPLPPDVMYDGEWPMRQSSLLFAGRALSQPDYIALWRTLRADSTVDEVVRNFFIRQPALW</sequence>
<dbReference type="GO" id="GO:0016829">
    <property type="term" value="F:lyase activity"/>
    <property type="evidence" value="ECO:0007669"/>
    <property type="project" value="UniProtKB-KW"/>
</dbReference>
<dbReference type="EMBL" id="JAADJT010000008">
    <property type="protein sequence ID" value="NGZ86229.1"/>
    <property type="molecule type" value="Genomic_DNA"/>
</dbReference>
<keyword evidence="6" id="KW-1185">Reference proteome</keyword>
<reference evidence="5 6" key="1">
    <citation type="submission" date="2020-01" db="EMBL/GenBank/DDBJ databases">
        <authorList>
            <person name="Lee S.D."/>
        </authorList>
    </citation>
    <scope>NUCLEOTIDE SEQUENCE [LARGE SCALE GENOMIC DNA]</scope>
    <source>
        <strain evidence="5 6">SAP-35</strain>
    </source>
</reference>
<proteinExistence type="predicted"/>
<accession>A0ABX0FNN7</accession>
<dbReference type="Gene3D" id="1.50.10.100">
    <property type="entry name" value="Chondroitin AC/alginate lyase"/>
    <property type="match status" value="1"/>
</dbReference>
<dbReference type="Proteomes" id="UP000666369">
    <property type="component" value="Unassembled WGS sequence"/>
</dbReference>